<evidence type="ECO:0000313" key="1">
    <source>
        <dbReference type="EMBL" id="NML13256.1"/>
    </source>
</evidence>
<dbReference type="RefSeq" id="WP_169575516.1">
    <property type="nucleotide sequence ID" value="NZ_JABBFV010000045.1"/>
</dbReference>
<comment type="caution">
    <text evidence="1">The sequence shown here is derived from an EMBL/GenBank/DDBJ whole genome shotgun (WGS) entry which is preliminary data.</text>
</comment>
<accession>A0A7X9ZW21</accession>
<keyword evidence="2" id="KW-1185">Reference proteome</keyword>
<dbReference type="EMBL" id="JABBFV010000045">
    <property type="protein sequence ID" value="NML13256.1"/>
    <property type="molecule type" value="Genomic_DNA"/>
</dbReference>
<reference evidence="1 2" key="1">
    <citation type="submission" date="2020-04" db="EMBL/GenBank/DDBJ databases">
        <title>Sphingobium sp. AR-3-1 isolated from Arctic soil.</title>
        <authorList>
            <person name="Dahal R.H."/>
            <person name="Chaudhary D.K."/>
        </authorList>
    </citation>
    <scope>NUCLEOTIDE SEQUENCE [LARGE SCALE GENOMIC DNA]</scope>
    <source>
        <strain evidence="1 2">AR-3-1</strain>
    </source>
</reference>
<dbReference type="AlphaFoldDB" id="A0A7X9ZW21"/>
<gene>
    <name evidence="1" type="ORF">HHL08_24590</name>
</gene>
<sequence>MNALLCNSSIEATVVSTRAAMMQKLQFLHQIETRGNPAPSLMQKSDADLQP</sequence>
<name>A0A7X9ZW21_9SPHN</name>
<evidence type="ECO:0000313" key="2">
    <source>
        <dbReference type="Proteomes" id="UP000519023"/>
    </source>
</evidence>
<protein>
    <submittedName>
        <fullName evidence="1">Uncharacterized protein</fullName>
    </submittedName>
</protein>
<organism evidence="1 2">
    <name type="scientific">Sphingobium psychrophilum</name>
    <dbReference type="NCBI Taxonomy" id="2728834"/>
    <lineage>
        <taxon>Bacteria</taxon>
        <taxon>Pseudomonadati</taxon>
        <taxon>Pseudomonadota</taxon>
        <taxon>Alphaproteobacteria</taxon>
        <taxon>Sphingomonadales</taxon>
        <taxon>Sphingomonadaceae</taxon>
        <taxon>Sphingobium</taxon>
    </lineage>
</organism>
<dbReference type="Proteomes" id="UP000519023">
    <property type="component" value="Unassembled WGS sequence"/>
</dbReference>
<proteinExistence type="predicted"/>